<dbReference type="OrthoDB" id="3054074at2759"/>
<dbReference type="HOGENOM" id="CLU_679795_0_0_1"/>
<dbReference type="AlphaFoldDB" id="A0A067S7S1"/>
<dbReference type="EMBL" id="KL142419">
    <property type="protein sequence ID" value="KDR66881.1"/>
    <property type="molecule type" value="Genomic_DNA"/>
</dbReference>
<evidence type="ECO:0000313" key="1">
    <source>
        <dbReference type="EMBL" id="KDR66881.1"/>
    </source>
</evidence>
<protein>
    <submittedName>
        <fullName evidence="1">Uncharacterized protein</fullName>
    </submittedName>
</protein>
<reference evidence="2" key="1">
    <citation type="journal article" date="2014" name="Proc. Natl. Acad. Sci. U.S.A.">
        <title>Extensive sampling of basidiomycete genomes demonstrates inadequacy of the white-rot/brown-rot paradigm for wood decay fungi.</title>
        <authorList>
            <person name="Riley R."/>
            <person name="Salamov A.A."/>
            <person name="Brown D.W."/>
            <person name="Nagy L.G."/>
            <person name="Floudas D."/>
            <person name="Held B.W."/>
            <person name="Levasseur A."/>
            <person name="Lombard V."/>
            <person name="Morin E."/>
            <person name="Otillar R."/>
            <person name="Lindquist E.A."/>
            <person name="Sun H."/>
            <person name="LaButti K.M."/>
            <person name="Schmutz J."/>
            <person name="Jabbour D."/>
            <person name="Luo H."/>
            <person name="Baker S.E."/>
            <person name="Pisabarro A.G."/>
            <person name="Walton J.D."/>
            <person name="Blanchette R.A."/>
            <person name="Henrissat B."/>
            <person name="Martin F."/>
            <person name="Cullen D."/>
            <person name="Hibbett D.S."/>
            <person name="Grigoriev I.V."/>
        </authorList>
    </citation>
    <scope>NUCLEOTIDE SEQUENCE [LARGE SCALE GENOMIC DNA]</scope>
    <source>
        <strain evidence="2">CBS 339.88</strain>
    </source>
</reference>
<proteinExistence type="predicted"/>
<evidence type="ECO:0000313" key="2">
    <source>
        <dbReference type="Proteomes" id="UP000027222"/>
    </source>
</evidence>
<gene>
    <name evidence="1" type="ORF">GALMADRAFT_1135259</name>
</gene>
<sequence>MNQEILLHSTANQLSAPSRANPVAIVGPGRILDEAFLLAGKSLGNAVNHLAHRLGSGPIATTKRIQTALGSQPNKILDALDRLNHYLNGSSGVDTQNVHILTTGFEKLMEYALPKETFSSQLQALNSIVMLATRYPGLRRLFAQSCHTPLTQKSLFASWRRIGESCDSNPQFVFYQKFAAFCLIDNHLVREVEDTLPSQLGGVGAINNAIETLLARIDGSDLESRAALRYLGGILELPVYWIDRSSPHTRVASKAIFERARDILLDLDLGTAIENDSAPPVVMESEAIDIFAHAILGGLEIWVGSHPVGPDSDNPSWESACWFSAGETFIKLLRMPRARKLLPLSSQRTQTDEVRKIYPVAENTTEVLVFRAMVDKSTEGSSKLNAPYETITKLSQLRADDIVIA</sequence>
<name>A0A067S7S1_GALM3</name>
<dbReference type="STRING" id="685588.A0A067S7S1"/>
<dbReference type="Proteomes" id="UP000027222">
    <property type="component" value="Unassembled WGS sequence"/>
</dbReference>
<organism evidence="1 2">
    <name type="scientific">Galerina marginata (strain CBS 339.88)</name>
    <dbReference type="NCBI Taxonomy" id="685588"/>
    <lineage>
        <taxon>Eukaryota</taxon>
        <taxon>Fungi</taxon>
        <taxon>Dikarya</taxon>
        <taxon>Basidiomycota</taxon>
        <taxon>Agaricomycotina</taxon>
        <taxon>Agaricomycetes</taxon>
        <taxon>Agaricomycetidae</taxon>
        <taxon>Agaricales</taxon>
        <taxon>Agaricineae</taxon>
        <taxon>Strophariaceae</taxon>
        <taxon>Galerina</taxon>
    </lineage>
</organism>
<accession>A0A067S7S1</accession>
<keyword evidence="2" id="KW-1185">Reference proteome</keyword>